<dbReference type="Proteomes" id="UP001219525">
    <property type="component" value="Unassembled WGS sequence"/>
</dbReference>
<dbReference type="InterPro" id="IPR014001">
    <property type="entry name" value="Helicase_ATP-bd"/>
</dbReference>
<feature type="domain" description="Helicase C-terminal" evidence="6">
    <location>
        <begin position="503"/>
        <end position="655"/>
    </location>
</feature>
<dbReference type="InterPro" id="IPR038718">
    <property type="entry name" value="SNF2-like_sf"/>
</dbReference>
<dbReference type="PANTHER" id="PTHR45626">
    <property type="entry name" value="TRANSCRIPTION TERMINATION FACTOR 2-RELATED"/>
    <property type="match status" value="1"/>
</dbReference>
<dbReference type="EMBL" id="JARJCW010000069">
    <property type="protein sequence ID" value="KAJ7199213.1"/>
    <property type="molecule type" value="Genomic_DNA"/>
</dbReference>
<dbReference type="CDD" id="cd18008">
    <property type="entry name" value="DEXDc_SHPRH-like"/>
    <property type="match status" value="1"/>
</dbReference>
<keyword evidence="2 7" id="KW-0378">Hydrolase</keyword>
<feature type="domain" description="Helicase ATP-binding" evidence="5">
    <location>
        <begin position="160"/>
        <end position="352"/>
    </location>
</feature>
<dbReference type="GO" id="GO:0016787">
    <property type="term" value="F:hydrolase activity"/>
    <property type="evidence" value="ECO:0007669"/>
    <property type="project" value="UniProtKB-KW"/>
</dbReference>
<dbReference type="PROSITE" id="PS51192">
    <property type="entry name" value="HELICASE_ATP_BIND_1"/>
    <property type="match status" value="1"/>
</dbReference>
<comment type="caution">
    <text evidence="7">The sequence shown here is derived from an EMBL/GenBank/DDBJ whole genome shotgun (WGS) entry which is preliminary data.</text>
</comment>
<dbReference type="InterPro" id="IPR000330">
    <property type="entry name" value="SNF2_N"/>
</dbReference>
<evidence type="ECO:0000256" key="1">
    <source>
        <dbReference type="ARBA" id="ARBA00022741"/>
    </source>
</evidence>
<evidence type="ECO:0000259" key="5">
    <source>
        <dbReference type="PROSITE" id="PS51192"/>
    </source>
</evidence>
<dbReference type="SMART" id="SM00487">
    <property type="entry name" value="DEXDc"/>
    <property type="match status" value="1"/>
</dbReference>
<dbReference type="InterPro" id="IPR049730">
    <property type="entry name" value="SNF2/RAD54-like_C"/>
</dbReference>
<feature type="compositionally biased region" description="Basic residues" evidence="4">
    <location>
        <begin position="665"/>
        <end position="681"/>
    </location>
</feature>
<sequence length="716" mass="79275">MSQQQRHRLELNLASKSTDNCLKLACVWVADRSNKVPEAFWRVVIATGSESLSTSSSPPAASDLFCASMGFKTPGPGQISMGYGYLQMYGFCLPHRHGYMKNLWVSRGYGFTEVWVLRGGTDNFSTSSDDSSDASVPGLRKEVKLKLHQVEGRAWMRDREDSAKKRAGGLLVDDMGVVKSLQMILRILDRPLSDKDAEDGWKRATLVVCPVGVIQHWEQQIKENTMGLTVVSYHGSSRNRIAFRMSDTDVVLTLYGIVCSEHPKVHPDDPGSGMVLFTTNWLRIVLGKPLATSTQFPSNPVADEVHIIKNRKTKTAEGCFSLRAKFRWCLMATLMQNTVEDFYSLFKILRIKPVNNWECFNAQITTPILKGAGAGLAMTRLQTCAESLIARIQAKKSMTGGTKYMSILVLLLRLRQTCDHPSLVLAGYEEAMKEDGISAQDPDEFDLDNNALQQGKIICLVRLTWQDKVAVTRWPNHCTKCAVFKVQAENFCGSMGSSAKIREIIRLLRRIDKASDGQKKTVIFSQFTSMLDIAGVLIGFPNDGKMSPKARKTALIEIERDPHKAVLLVSLKVGGVGLNLTMCNYVILVDMWWNLSVEDQAFDRTHHLGQTRDVHIYKLKIDNTVEDRMLELQEKKHELTKTSLSGDQIKNMKLGIGSEVERGSGRRGRRRVAGGGRRGRQRAAGSGGTAGGGAGSGAAGQAADDDEHGDRAMSAW</sequence>
<keyword evidence="1" id="KW-0547">Nucleotide-binding</keyword>
<dbReference type="SUPFAM" id="SSF52540">
    <property type="entry name" value="P-loop containing nucleoside triphosphate hydrolases"/>
    <property type="match status" value="2"/>
</dbReference>
<proteinExistence type="predicted"/>
<dbReference type="Gene3D" id="3.40.50.300">
    <property type="entry name" value="P-loop containing nucleotide triphosphate hydrolases"/>
    <property type="match status" value="1"/>
</dbReference>
<name>A0AAD6YAF9_9AGAR</name>
<dbReference type="GO" id="GO:0005524">
    <property type="term" value="F:ATP binding"/>
    <property type="evidence" value="ECO:0007669"/>
    <property type="project" value="UniProtKB-KW"/>
</dbReference>
<dbReference type="GO" id="GO:0008094">
    <property type="term" value="F:ATP-dependent activity, acting on DNA"/>
    <property type="evidence" value="ECO:0007669"/>
    <property type="project" value="TreeGrafter"/>
</dbReference>
<feature type="compositionally biased region" description="Gly residues" evidence="4">
    <location>
        <begin position="685"/>
        <end position="698"/>
    </location>
</feature>
<dbReference type="SMART" id="SM00490">
    <property type="entry name" value="HELICc"/>
    <property type="match status" value="1"/>
</dbReference>
<evidence type="ECO:0000256" key="2">
    <source>
        <dbReference type="ARBA" id="ARBA00022801"/>
    </source>
</evidence>
<dbReference type="PANTHER" id="PTHR45626:SF14">
    <property type="entry name" value="ATP-DEPENDENT DNA HELICASE (EUROFUNG)"/>
    <property type="match status" value="1"/>
</dbReference>
<evidence type="ECO:0000313" key="8">
    <source>
        <dbReference type="Proteomes" id="UP001219525"/>
    </source>
</evidence>
<feature type="region of interest" description="Disordered" evidence="4">
    <location>
        <begin position="655"/>
        <end position="716"/>
    </location>
</feature>
<dbReference type="GO" id="GO:0005634">
    <property type="term" value="C:nucleus"/>
    <property type="evidence" value="ECO:0007669"/>
    <property type="project" value="TreeGrafter"/>
</dbReference>
<dbReference type="Gene3D" id="3.40.50.10810">
    <property type="entry name" value="Tandem AAA-ATPase domain"/>
    <property type="match status" value="1"/>
</dbReference>
<accession>A0AAD6YAF9</accession>
<evidence type="ECO:0000259" key="6">
    <source>
        <dbReference type="PROSITE" id="PS51194"/>
    </source>
</evidence>
<dbReference type="InterPro" id="IPR001650">
    <property type="entry name" value="Helicase_C-like"/>
</dbReference>
<keyword evidence="8" id="KW-1185">Reference proteome</keyword>
<keyword evidence="3" id="KW-0067">ATP-binding</keyword>
<dbReference type="AlphaFoldDB" id="A0AAD6YAF9"/>
<dbReference type="InterPro" id="IPR027417">
    <property type="entry name" value="P-loop_NTPase"/>
</dbReference>
<dbReference type="Pfam" id="PF00271">
    <property type="entry name" value="Helicase_C"/>
    <property type="match status" value="1"/>
</dbReference>
<dbReference type="GO" id="GO:0006281">
    <property type="term" value="P:DNA repair"/>
    <property type="evidence" value="ECO:0007669"/>
    <property type="project" value="TreeGrafter"/>
</dbReference>
<protein>
    <submittedName>
        <fullName evidence="7">P-loop containing nucleoside triphosphate hydrolase protein</fullName>
    </submittedName>
</protein>
<dbReference type="CDD" id="cd18793">
    <property type="entry name" value="SF2_C_SNF"/>
    <property type="match status" value="1"/>
</dbReference>
<evidence type="ECO:0000256" key="3">
    <source>
        <dbReference type="ARBA" id="ARBA00022840"/>
    </source>
</evidence>
<dbReference type="PROSITE" id="PS51194">
    <property type="entry name" value="HELICASE_CTER"/>
    <property type="match status" value="1"/>
</dbReference>
<gene>
    <name evidence="7" type="ORF">GGX14DRAFT_662374</name>
</gene>
<dbReference type="Pfam" id="PF00176">
    <property type="entry name" value="SNF2-rel_dom"/>
    <property type="match status" value="1"/>
</dbReference>
<dbReference type="InterPro" id="IPR050628">
    <property type="entry name" value="SNF2_RAD54_helicase_TF"/>
</dbReference>
<reference evidence="7" key="1">
    <citation type="submission" date="2023-03" db="EMBL/GenBank/DDBJ databases">
        <title>Massive genome expansion in bonnet fungi (Mycena s.s.) driven by repeated elements and novel gene families across ecological guilds.</title>
        <authorList>
            <consortium name="Lawrence Berkeley National Laboratory"/>
            <person name="Harder C.B."/>
            <person name="Miyauchi S."/>
            <person name="Viragh M."/>
            <person name="Kuo A."/>
            <person name="Thoen E."/>
            <person name="Andreopoulos B."/>
            <person name="Lu D."/>
            <person name="Skrede I."/>
            <person name="Drula E."/>
            <person name="Henrissat B."/>
            <person name="Morin E."/>
            <person name="Kohler A."/>
            <person name="Barry K."/>
            <person name="LaButti K."/>
            <person name="Morin E."/>
            <person name="Salamov A."/>
            <person name="Lipzen A."/>
            <person name="Mereny Z."/>
            <person name="Hegedus B."/>
            <person name="Baldrian P."/>
            <person name="Stursova M."/>
            <person name="Weitz H."/>
            <person name="Taylor A."/>
            <person name="Grigoriev I.V."/>
            <person name="Nagy L.G."/>
            <person name="Martin F."/>
            <person name="Kauserud H."/>
        </authorList>
    </citation>
    <scope>NUCLEOTIDE SEQUENCE</scope>
    <source>
        <strain evidence="7">9144</strain>
    </source>
</reference>
<evidence type="ECO:0000256" key="4">
    <source>
        <dbReference type="SAM" id="MobiDB-lite"/>
    </source>
</evidence>
<organism evidence="7 8">
    <name type="scientific">Mycena pura</name>
    <dbReference type="NCBI Taxonomy" id="153505"/>
    <lineage>
        <taxon>Eukaryota</taxon>
        <taxon>Fungi</taxon>
        <taxon>Dikarya</taxon>
        <taxon>Basidiomycota</taxon>
        <taxon>Agaricomycotina</taxon>
        <taxon>Agaricomycetes</taxon>
        <taxon>Agaricomycetidae</taxon>
        <taxon>Agaricales</taxon>
        <taxon>Marasmiineae</taxon>
        <taxon>Mycenaceae</taxon>
        <taxon>Mycena</taxon>
    </lineage>
</organism>
<evidence type="ECO:0000313" key="7">
    <source>
        <dbReference type="EMBL" id="KAJ7199213.1"/>
    </source>
</evidence>